<reference evidence="3" key="6">
    <citation type="submission" date="2011-05" db="EMBL/GenBank/DDBJ databases">
        <title>Complete sequence of Collimonas fungivorans Ter331.</title>
        <authorList>
            <person name="Leveau J.H."/>
        </authorList>
    </citation>
    <scope>NUCLEOTIDE SEQUENCE [LARGE SCALE GENOMIC DNA]</scope>
    <source>
        <strain evidence="3">Ter331</strain>
    </source>
</reference>
<reference evidence="2 3" key="2">
    <citation type="journal article" date="2006" name="J. Microbiol. Methods">
        <title>Genomic flank-sequencing of plasposon insertion sites for rapid identification of functional genes.</title>
        <authorList>
            <person name="Leveau J.H."/>
            <person name="Gerards S."/>
            <person name="Fritsche K."/>
            <person name="Zondag G."/>
            <person name="van Veen J.A."/>
        </authorList>
    </citation>
    <scope>NUCLEOTIDE SEQUENCE [LARGE SCALE GENOMIC DNA]</scope>
    <source>
        <strain evidence="2 3">Ter331</strain>
    </source>
</reference>
<evidence type="ECO:0000313" key="3">
    <source>
        <dbReference type="Proteomes" id="UP000008392"/>
    </source>
</evidence>
<evidence type="ECO:0000313" key="2">
    <source>
        <dbReference type="EMBL" id="AEK60266.1"/>
    </source>
</evidence>
<proteinExistence type="inferred from homology"/>
<sequence length="127" mass="13830">MRSARLMCCKDRSKSSTMSDALLILTSLPDLAGAQALAQQLVERKLAACVNLLPAVQSVYRWQGQVEQALETTLLIKTAAHRYAELESAIKAAHPYAVPEIIALPIVAGLPAYLNWITAETQKDVNV</sequence>
<dbReference type="eggNOG" id="COG1324">
    <property type="taxonomic scope" value="Bacteria"/>
</dbReference>
<dbReference type="GO" id="GO:0005507">
    <property type="term" value="F:copper ion binding"/>
    <property type="evidence" value="ECO:0007669"/>
    <property type="project" value="TreeGrafter"/>
</dbReference>
<reference evidence="2 3" key="1">
    <citation type="journal article" date="2004" name="Environ. Microbiol.">
        <title>Phylogeny-function analysis of (meta)genomic libraries: screening for expression of ribosomal RNA genes by large-insert library fluorescent in situ hybridization (LIL-FISH).</title>
        <authorList>
            <person name="Leveau J.H."/>
            <person name="Gerards S."/>
            <person name="de Boer W."/>
            <person name="van Veen J.A."/>
        </authorList>
    </citation>
    <scope>NUCLEOTIDE SEQUENCE [LARGE SCALE GENOMIC DNA]</scope>
    <source>
        <strain evidence="2 3">Ter331</strain>
    </source>
</reference>
<gene>
    <name evidence="2" type="primary">cutA</name>
    <name evidence="2" type="ordered locus">CFU_0429</name>
</gene>
<keyword evidence="3" id="KW-1185">Reference proteome</keyword>
<dbReference type="Proteomes" id="UP000008392">
    <property type="component" value="Chromosome"/>
</dbReference>
<reference evidence="2 3" key="3">
    <citation type="journal article" date="2008" name="FEMS Microbiol. Ecol.">
        <title>Identification and characterization of genes underlying chitinolysis in Collimonas fungivorans Ter331.</title>
        <authorList>
            <person name="Fritsche K."/>
            <person name="de Boer W."/>
            <person name="Gerards S."/>
            <person name="van den Berg M."/>
            <person name="van Veen J.A."/>
            <person name="Leveau J.H."/>
        </authorList>
    </citation>
    <scope>NUCLEOTIDE SEQUENCE [LARGE SCALE GENOMIC DNA]</scope>
    <source>
        <strain evidence="2 3">Ter331</strain>
    </source>
</reference>
<dbReference type="GO" id="GO:0010038">
    <property type="term" value="P:response to metal ion"/>
    <property type="evidence" value="ECO:0007669"/>
    <property type="project" value="InterPro"/>
</dbReference>
<name>G0AGD6_COLFT</name>
<comment type="similarity">
    <text evidence="1">Belongs to the CutA family.</text>
</comment>
<accession>G0AGD6</accession>
<reference evidence="2 3" key="5">
    <citation type="journal article" date="2011" name="ISME J.">
        <title>Dual transcriptional profiling of a bacterial/fungal confrontation: Collimonas fungivorans versus Aspergillus niger.</title>
        <authorList>
            <person name="Mela F."/>
            <person name="Fritsche K."/>
            <person name="de Boer W."/>
            <person name="van Veen J.A."/>
            <person name="de Graaff L.H."/>
            <person name="van den Berg M."/>
            <person name="Leveau J.H."/>
        </authorList>
    </citation>
    <scope>NUCLEOTIDE SEQUENCE [LARGE SCALE GENOMIC DNA]</scope>
    <source>
        <strain evidence="2 3">Ter331</strain>
    </source>
</reference>
<dbReference type="InterPro" id="IPR004323">
    <property type="entry name" value="Ion_tolerance_CutA"/>
</dbReference>
<dbReference type="KEGG" id="cfu:CFU_0429"/>
<organism evidence="2 3">
    <name type="scientific">Collimonas fungivorans (strain Ter331)</name>
    <dbReference type="NCBI Taxonomy" id="1005048"/>
    <lineage>
        <taxon>Bacteria</taxon>
        <taxon>Pseudomonadati</taxon>
        <taxon>Pseudomonadota</taxon>
        <taxon>Betaproteobacteria</taxon>
        <taxon>Burkholderiales</taxon>
        <taxon>Oxalobacteraceae</taxon>
        <taxon>Collimonas</taxon>
    </lineage>
</organism>
<dbReference type="SUPFAM" id="SSF54913">
    <property type="entry name" value="GlnB-like"/>
    <property type="match status" value="1"/>
</dbReference>
<dbReference type="STRING" id="1005048.CFU_0429"/>
<dbReference type="InterPro" id="IPR011322">
    <property type="entry name" value="N-reg_PII-like_a/b"/>
</dbReference>
<dbReference type="Gene3D" id="3.30.70.120">
    <property type="match status" value="1"/>
</dbReference>
<dbReference type="Pfam" id="PF03091">
    <property type="entry name" value="CutA1"/>
    <property type="match status" value="1"/>
</dbReference>
<protein>
    <submittedName>
        <fullName evidence="2">Periplasmic divalent cation tolerance protein cutA</fullName>
    </submittedName>
</protein>
<evidence type="ECO:0000256" key="1">
    <source>
        <dbReference type="ARBA" id="ARBA00010169"/>
    </source>
</evidence>
<dbReference type="InterPro" id="IPR015867">
    <property type="entry name" value="N-reg_PII/ATP_PRibTrfase_C"/>
</dbReference>
<dbReference type="PANTHER" id="PTHR23419">
    <property type="entry name" value="DIVALENT CATION TOLERANCE CUTA-RELATED"/>
    <property type="match status" value="1"/>
</dbReference>
<dbReference type="AlphaFoldDB" id="G0AGD6"/>
<dbReference type="EMBL" id="CP002745">
    <property type="protein sequence ID" value="AEK60266.1"/>
    <property type="molecule type" value="Genomic_DNA"/>
</dbReference>
<dbReference type="PANTHER" id="PTHR23419:SF8">
    <property type="entry name" value="FI09726P"/>
    <property type="match status" value="1"/>
</dbReference>
<reference evidence="2 3" key="4">
    <citation type="journal article" date="2010" name="Environ. Microbiol.">
        <title>The bacterial genus Collimonas: mycophagy, weathering and other adaptive solutions to life in oligotrophic soil environments.</title>
        <authorList>
            <person name="Leveau J.H."/>
            <person name="Uroz S."/>
            <person name="de Boer W."/>
        </authorList>
    </citation>
    <scope>NUCLEOTIDE SEQUENCE [LARGE SCALE GENOMIC DNA]</scope>
    <source>
        <strain evidence="2 3">Ter331</strain>
    </source>
</reference>
<dbReference type="HOGENOM" id="CLU_098807_3_0_4"/>